<organism evidence="1 2">
    <name type="scientific">Pyropia yezoensis</name>
    <name type="common">Susabi-nori</name>
    <name type="synonym">Porphyra yezoensis</name>
    <dbReference type="NCBI Taxonomy" id="2788"/>
    <lineage>
        <taxon>Eukaryota</taxon>
        <taxon>Rhodophyta</taxon>
        <taxon>Bangiophyceae</taxon>
        <taxon>Bangiales</taxon>
        <taxon>Bangiaceae</taxon>
        <taxon>Pyropia</taxon>
    </lineage>
</organism>
<keyword evidence="2" id="KW-1185">Reference proteome</keyword>
<sequence>MGARRSLVVAVAAVTATAAVASSVAAASVAASDRTFVVVHKPVVVAPTRAPTRAPTPKPTPCLVKFDCSTARTIAAQCPTVVRQAVACHGGGGHKWAVQKYGSTTCYADVTVSRPCTKTVPVARTCVKACATPRGVQQGGDGGRGLLDDDGGGGGVPQDGRVL</sequence>
<name>A0ACC3BPL4_PYRYE</name>
<protein>
    <submittedName>
        <fullName evidence="1">Uncharacterized protein</fullName>
    </submittedName>
</protein>
<evidence type="ECO:0000313" key="2">
    <source>
        <dbReference type="Proteomes" id="UP000798662"/>
    </source>
</evidence>
<gene>
    <name evidence="1" type="ORF">I4F81_002512</name>
</gene>
<proteinExistence type="predicted"/>
<evidence type="ECO:0000313" key="1">
    <source>
        <dbReference type="EMBL" id="KAK1859920.1"/>
    </source>
</evidence>
<accession>A0ACC3BPL4</accession>
<dbReference type="EMBL" id="CM020618">
    <property type="protein sequence ID" value="KAK1859920.1"/>
    <property type="molecule type" value="Genomic_DNA"/>
</dbReference>
<dbReference type="Proteomes" id="UP000798662">
    <property type="component" value="Chromosome 1"/>
</dbReference>
<reference evidence="1" key="1">
    <citation type="submission" date="2019-11" db="EMBL/GenBank/DDBJ databases">
        <title>Nori genome reveals adaptations in red seaweeds to the harsh intertidal environment.</title>
        <authorList>
            <person name="Wang D."/>
            <person name="Mao Y."/>
        </authorList>
    </citation>
    <scope>NUCLEOTIDE SEQUENCE</scope>
    <source>
        <tissue evidence="1">Gametophyte</tissue>
    </source>
</reference>
<comment type="caution">
    <text evidence="1">The sequence shown here is derived from an EMBL/GenBank/DDBJ whole genome shotgun (WGS) entry which is preliminary data.</text>
</comment>